<organism evidence="2">
    <name type="scientific">viral metagenome</name>
    <dbReference type="NCBI Taxonomy" id="1070528"/>
    <lineage>
        <taxon>unclassified sequences</taxon>
        <taxon>metagenomes</taxon>
        <taxon>organismal metagenomes</taxon>
    </lineage>
</organism>
<keyword evidence="1" id="KW-1133">Transmembrane helix</keyword>
<accession>A0A6H2A0A4</accession>
<dbReference type="EMBL" id="MT144642">
    <property type="protein sequence ID" value="QJH96179.1"/>
    <property type="molecule type" value="Genomic_DNA"/>
</dbReference>
<dbReference type="AlphaFoldDB" id="A0A6H2A0A4"/>
<protein>
    <recommendedName>
        <fullName evidence="5">Lysis protein</fullName>
    </recommendedName>
</protein>
<dbReference type="EMBL" id="MT141156">
    <property type="protein sequence ID" value="QJA55397.1"/>
    <property type="molecule type" value="Genomic_DNA"/>
</dbReference>
<evidence type="ECO:0000313" key="3">
    <source>
        <dbReference type="EMBL" id="QJA55397.1"/>
    </source>
</evidence>
<evidence type="ECO:0000313" key="2">
    <source>
        <dbReference type="EMBL" id="QJA53081.1"/>
    </source>
</evidence>
<reference evidence="2" key="1">
    <citation type="submission" date="2020-03" db="EMBL/GenBank/DDBJ databases">
        <title>The deep terrestrial virosphere.</title>
        <authorList>
            <person name="Holmfeldt K."/>
            <person name="Nilsson E."/>
            <person name="Simone D."/>
            <person name="Lopez-Fernandez M."/>
            <person name="Wu X."/>
            <person name="de Brujin I."/>
            <person name="Lundin D."/>
            <person name="Andersson A."/>
            <person name="Bertilsson S."/>
            <person name="Dopson M."/>
        </authorList>
    </citation>
    <scope>NUCLEOTIDE SEQUENCE</scope>
    <source>
        <strain evidence="3">MM415B02051</strain>
        <strain evidence="2">TM448A03224</strain>
        <strain evidence="4">TM448B00650</strain>
    </source>
</reference>
<sequence length="167" mass="18425">MWNKIINATGSLHLYLIAALIIVITLLGLSLTAVKADLALKNSQIETAAVNQRMLQDDLTVVTDELQAQAKERDRLAKDYAFALALNEQTAKAKAEIDRQLADQRDAIKKLRTSANEQTRSWANTAVPDDVKRLLKHAAYCAHRSHQADPICVTAAIINEPVPASRM</sequence>
<keyword evidence="1" id="KW-0812">Transmembrane</keyword>
<evidence type="ECO:0008006" key="5">
    <source>
        <dbReference type="Google" id="ProtNLM"/>
    </source>
</evidence>
<evidence type="ECO:0000313" key="4">
    <source>
        <dbReference type="EMBL" id="QJH96179.1"/>
    </source>
</evidence>
<proteinExistence type="predicted"/>
<evidence type="ECO:0000256" key="1">
    <source>
        <dbReference type="SAM" id="Phobius"/>
    </source>
</evidence>
<feature type="transmembrane region" description="Helical" evidence="1">
    <location>
        <begin position="12"/>
        <end position="34"/>
    </location>
</feature>
<gene>
    <name evidence="3" type="ORF">MM415B02051_0008</name>
    <name evidence="2" type="ORF">TM448A03224_0003</name>
    <name evidence="4" type="ORF">TM448B00650_0006</name>
</gene>
<name>A0A6H2A0A4_9ZZZZ</name>
<keyword evidence="1" id="KW-0472">Membrane</keyword>
<dbReference type="EMBL" id="MT144392">
    <property type="protein sequence ID" value="QJA53081.1"/>
    <property type="molecule type" value="Genomic_DNA"/>
</dbReference>